<proteinExistence type="predicted"/>
<sequence>MHVLILLAACLRDMAGRPAHPVVSRALALSAWSLTHRLRIRHWLPQARHRTKVRGSGRLSGGTGGSEGDWFASLVGHSLPAFARRDGPIPPRKLAAIGELMVAEGVPSMISSVVADAYRRTEQMIPLLERNILTNRNLTPSQRDRALMWMRRCVDMDVHKAACAPFAARGFWNAVIHELCMAYSRYYTTMELRDIAEFYRSTAGAKYLKHRRTVGRDVFDMLIKRCTLEHLRCLYRQIRQEASNMLGVIG</sequence>
<evidence type="ECO:0000313" key="2">
    <source>
        <dbReference type="EMBL" id="CUX76670.1"/>
    </source>
</evidence>
<dbReference type="EMBL" id="LN999011">
    <property type="protein sequence ID" value="CUX76670.1"/>
    <property type="molecule type" value="Genomic_DNA"/>
</dbReference>
<feature type="domain" description="DUF2059" evidence="1">
    <location>
        <begin position="182"/>
        <end position="216"/>
    </location>
</feature>
<organism evidence="2 3">
    <name type="scientific">Tremblaya princeps</name>
    <dbReference type="NCBI Taxonomy" id="189385"/>
    <lineage>
        <taxon>Bacteria</taxon>
        <taxon>Pseudomonadati</taxon>
        <taxon>Pseudomonadota</taxon>
        <taxon>Betaproteobacteria</taxon>
        <taxon>Candidatus Tremblayella</taxon>
    </lineage>
</organism>
<name>A0A143WQU0_TREPR</name>
<accession>A0A143WQU0</accession>
<protein>
    <recommendedName>
        <fullName evidence="1">DUF2059 domain-containing protein</fullName>
    </recommendedName>
</protein>
<dbReference type="Pfam" id="PF09832">
    <property type="entry name" value="DUF2059"/>
    <property type="match status" value="1"/>
</dbReference>
<gene>
    <name evidence="2" type="ORF">MHIR_TP00034</name>
</gene>
<reference evidence="3" key="1">
    <citation type="submission" date="2016-01" db="EMBL/GenBank/DDBJ databases">
        <authorList>
            <person name="Husnik F."/>
        </authorList>
    </citation>
    <scope>NUCLEOTIDE SEQUENCE [LARGE SCALE GENOMIC DNA]</scope>
</reference>
<dbReference type="PATRIC" id="fig|189385.8.peg.44"/>
<dbReference type="Proteomes" id="UP000075242">
    <property type="component" value="Chromosome I"/>
</dbReference>
<dbReference type="InterPro" id="IPR018637">
    <property type="entry name" value="DUF2059"/>
</dbReference>
<dbReference type="AlphaFoldDB" id="A0A143WQU0"/>
<evidence type="ECO:0000259" key="1">
    <source>
        <dbReference type="Pfam" id="PF09832"/>
    </source>
</evidence>
<evidence type="ECO:0000313" key="3">
    <source>
        <dbReference type="Proteomes" id="UP000075242"/>
    </source>
</evidence>